<dbReference type="EMBL" id="AFYH01173403">
    <property type="status" value="NOT_ANNOTATED_CDS"/>
    <property type="molecule type" value="Genomic_DNA"/>
</dbReference>
<dbReference type="GO" id="GO:0005634">
    <property type="term" value="C:nucleus"/>
    <property type="evidence" value="ECO:0007669"/>
    <property type="project" value="UniProtKB-SubCell"/>
</dbReference>
<comment type="subcellular location">
    <subcellularLocation>
        <location evidence="1">Nucleus</location>
    </subcellularLocation>
</comment>
<dbReference type="Proteomes" id="UP000008672">
    <property type="component" value="Unassembled WGS sequence"/>
</dbReference>
<keyword evidence="6" id="KW-1185">Reference proteome</keyword>
<feature type="domain" description="CRC" evidence="4">
    <location>
        <begin position="583"/>
        <end position="631"/>
    </location>
</feature>
<dbReference type="InterPro" id="IPR033467">
    <property type="entry name" value="Tesmin/TSO1-like_CXC"/>
</dbReference>
<evidence type="ECO:0000256" key="2">
    <source>
        <dbReference type="ARBA" id="ARBA00007267"/>
    </source>
</evidence>
<dbReference type="EMBL" id="AFYH01173397">
    <property type="status" value="NOT_ANNOTATED_CDS"/>
    <property type="molecule type" value="Genomic_DNA"/>
</dbReference>
<dbReference type="EMBL" id="AFYH01173400">
    <property type="status" value="NOT_ANNOTATED_CDS"/>
    <property type="molecule type" value="Genomic_DNA"/>
</dbReference>
<keyword evidence="3" id="KW-0539">Nucleus</keyword>
<accession>H3AHP0</accession>
<evidence type="ECO:0000259" key="4">
    <source>
        <dbReference type="PROSITE" id="PS51634"/>
    </source>
</evidence>
<gene>
    <name evidence="5" type="primary">LIN54</name>
</gene>
<dbReference type="Ensembl" id="ENSLACT00000009231.1">
    <property type="protein sequence ID" value="ENSLACP00000009161.1"/>
    <property type="gene ID" value="ENSLACG00000008086.2"/>
</dbReference>
<dbReference type="InterPro" id="IPR028307">
    <property type="entry name" value="Lin-54_fam"/>
</dbReference>
<dbReference type="EMBL" id="AFYH01173401">
    <property type="status" value="NOT_ANNOTATED_CDS"/>
    <property type="molecule type" value="Genomic_DNA"/>
</dbReference>
<dbReference type="EMBL" id="AFYH01173404">
    <property type="status" value="NOT_ANNOTATED_CDS"/>
    <property type="molecule type" value="Genomic_DNA"/>
</dbReference>
<comment type="similarity">
    <text evidence="2">Belongs to the lin-54 family.</text>
</comment>
<dbReference type="EMBL" id="AFYH01173399">
    <property type="status" value="NOT_ANNOTATED_CDS"/>
    <property type="molecule type" value="Genomic_DNA"/>
</dbReference>
<dbReference type="EMBL" id="AFYH01173396">
    <property type="status" value="NOT_ANNOTATED_CDS"/>
    <property type="molecule type" value="Genomic_DNA"/>
</dbReference>
<dbReference type="PANTHER" id="PTHR12446">
    <property type="entry name" value="TESMIN/TSO1-RELATED"/>
    <property type="match status" value="1"/>
</dbReference>
<evidence type="ECO:0000256" key="1">
    <source>
        <dbReference type="ARBA" id="ARBA00004123"/>
    </source>
</evidence>
<dbReference type="EMBL" id="AFYH01173402">
    <property type="status" value="NOT_ANNOTATED_CDS"/>
    <property type="molecule type" value="Genomic_DNA"/>
</dbReference>
<proteinExistence type="inferred from homology"/>
<reference evidence="6" key="1">
    <citation type="submission" date="2011-08" db="EMBL/GenBank/DDBJ databases">
        <title>The draft genome of Latimeria chalumnae.</title>
        <authorList>
            <person name="Di Palma F."/>
            <person name="Alfoldi J."/>
            <person name="Johnson J."/>
            <person name="Berlin A."/>
            <person name="Gnerre S."/>
            <person name="Jaffe D."/>
            <person name="MacCallum I."/>
            <person name="Young S."/>
            <person name="Walker B.J."/>
            <person name="Lander E."/>
            <person name="Lindblad-Toh K."/>
        </authorList>
    </citation>
    <scope>NUCLEOTIDE SEQUENCE [LARGE SCALE GENOMIC DNA]</scope>
    <source>
        <strain evidence="6">Wild caught</strain>
    </source>
</reference>
<dbReference type="GeneTree" id="ENSGT00940000155881"/>
<evidence type="ECO:0000313" key="5">
    <source>
        <dbReference type="Ensembl" id="ENSLACP00000009161.1"/>
    </source>
</evidence>
<protein>
    <submittedName>
        <fullName evidence="5">Lin-54 DREAM MuvB core complex component</fullName>
    </submittedName>
</protein>
<name>H3AHP0_LATCH</name>
<dbReference type="PROSITE" id="PS51634">
    <property type="entry name" value="CRC"/>
    <property type="match status" value="1"/>
</dbReference>
<dbReference type="PANTHER" id="PTHR12446:SF34">
    <property type="entry name" value="PROTEIN LIN-54 HOMOLOG"/>
    <property type="match status" value="1"/>
</dbReference>
<organism evidence="5 6">
    <name type="scientific">Latimeria chalumnae</name>
    <name type="common">Coelacanth</name>
    <dbReference type="NCBI Taxonomy" id="7897"/>
    <lineage>
        <taxon>Eukaryota</taxon>
        <taxon>Metazoa</taxon>
        <taxon>Chordata</taxon>
        <taxon>Craniata</taxon>
        <taxon>Vertebrata</taxon>
        <taxon>Euteleostomi</taxon>
        <taxon>Coelacanthiformes</taxon>
        <taxon>Coelacanthidae</taxon>
        <taxon>Latimeria</taxon>
    </lineage>
</organism>
<dbReference type="GO" id="GO:0006355">
    <property type="term" value="P:regulation of DNA-templated transcription"/>
    <property type="evidence" value="ECO:0007669"/>
    <property type="project" value="TreeGrafter"/>
</dbReference>
<dbReference type="InterPro" id="IPR005172">
    <property type="entry name" value="CRC"/>
</dbReference>
<reference evidence="5" key="2">
    <citation type="submission" date="2025-08" db="UniProtKB">
        <authorList>
            <consortium name="Ensembl"/>
        </authorList>
    </citation>
    <scope>IDENTIFICATION</scope>
</reference>
<dbReference type="EMBL" id="AFYH01173398">
    <property type="status" value="NOT_ANNOTATED_CDS"/>
    <property type="molecule type" value="Genomic_DNA"/>
</dbReference>
<evidence type="ECO:0000256" key="3">
    <source>
        <dbReference type="ARBA" id="ARBA00023242"/>
    </source>
</evidence>
<dbReference type="SMART" id="SM01114">
    <property type="entry name" value="CXC"/>
    <property type="match status" value="1"/>
</dbReference>
<dbReference type="AlphaFoldDB" id="H3AHP0"/>
<sequence>MEVVSAEVNSHLPEEIMDTGLPLVDDDDDSIEAVTITSDHEDGIPMETELDEIVNINSAEETQVESTTAESATLSRVSSSSCSSAGQLILTTVGPKQDPSAAEKSTLPSNLQKLGVSTPVTITANQIILNKALQASDLKPAGQVIKQEGQKLFVTTLAKSGQPIVLALPQSQLSQTQKATSQAQSIESKIQTQQIKLVTLGGRPEIKPVISVPSLGPGSHLISASGQSSGIQTSQLKTVQIAKKTTSSPGQMITKLFITKPLNSKAIVQSQSSSVSPVITGRILSQNVPGTPQKTITISESSIVGSTLNTQSQQTTSKIAISPLKSPNKLTVVSVASQLPNSPQKAVSVPLNMALGQQILTVQQSTPSSPAKAITNHTTTQAVKSAVQTVAVGGVGTHQFKTIIPLATTPNVQQIQTAGSKFHYVRLVSSTTVGGSHHTGSSCSSTQPLHQAKPVVVNATPVRMSVPIIPAQNVKQVVPKPLNATSQMVTTSQPQQRLIMPATPLPHIQPNLTNLPPGTVLAPAPGTGNLGYAVVPAQYVTQLQQSSYVAITSNSSLSGTTDIQTQARLPLNGVSASDSAPRPRKPCNCTKSLCLKLYCDCFANGEFCNNCNCTNCFNNLEHETERLKAIK</sequence>
<reference evidence="5" key="3">
    <citation type="submission" date="2025-09" db="UniProtKB">
        <authorList>
            <consortium name="Ensembl"/>
        </authorList>
    </citation>
    <scope>IDENTIFICATION</scope>
</reference>
<dbReference type="EMBL" id="AFYH01173405">
    <property type="status" value="NOT_ANNOTATED_CDS"/>
    <property type="molecule type" value="Genomic_DNA"/>
</dbReference>
<evidence type="ECO:0000313" key="6">
    <source>
        <dbReference type="Proteomes" id="UP000008672"/>
    </source>
</evidence>
<dbReference type="Pfam" id="PF03638">
    <property type="entry name" value="TCR"/>
    <property type="match status" value="1"/>
</dbReference>